<evidence type="ECO:0000256" key="8">
    <source>
        <dbReference type="ARBA" id="ARBA00022825"/>
    </source>
</evidence>
<dbReference type="InterPro" id="IPR000209">
    <property type="entry name" value="Peptidase_S8/S53_dom"/>
</dbReference>
<keyword evidence="10" id="KW-0865">Zymogen</keyword>
<keyword evidence="12" id="KW-0732">Signal</keyword>
<comment type="cofactor">
    <cofactor evidence="11">
        <name>Ca(2+)</name>
        <dbReference type="ChEBI" id="CHEBI:29108"/>
    </cofactor>
    <text evidence="11">Binds 1 Ca(2+) ion per subunit.</text>
</comment>
<keyword evidence="6 11" id="KW-0479">Metal-binding</keyword>
<evidence type="ECO:0000256" key="5">
    <source>
        <dbReference type="ARBA" id="ARBA00022670"/>
    </source>
</evidence>
<evidence type="ECO:0000256" key="12">
    <source>
        <dbReference type="SAM" id="SignalP"/>
    </source>
</evidence>
<reference evidence="14 15" key="1">
    <citation type="journal article" date="2018" name="Mol. Biol. Evol.">
        <title>Broad Genomic Sampling Reveals a Smut Pathogenic Ancestry of the Fungal Clade Ustilaginomycotina.</title>
        <authorList>
            <person name="Kijpornyongpan T."/>
            <person name="Mondo S.J."/>
            <person name="Barry K."/>
            <person name="Sandor L."/>
            <person name="Lee J."/>
            <person name="Lipzen A."/>
            <person name="Pangilinan J."/>
            <person name="LaButti K."/>
            <person name="Hainaut M."/>
            <person name="Henrissat B."/>
            <person name="Grigoriev I.V."/>
            <person name="Spatafora J.W."/>
            <person name="Aime M.C."/>
        </authorList>
    </citation>
    <scope>NUCLEOTIDE SEQUENCE [LARGE SCALE GENOMIC DNA]</scope>
    <source>
        <strain evidence="14 15">MCA 5214</strain>
    </source>
</reference>
<dbReference type="Pfam" id="PF00082">
    <property type="entry name" value="Peptidase_S8"/>
    <property type="match status" value="1"/>
</dbReference>
<feature type="binding site" evidence="11">
    <location>
        <position position="563"/>
    </location>
    <ligand>
        <name>Ca(2+)</name>
        <dbReference type="ChEBI" id="CHEBI:29108"/>
    </ligand>
</feature>
<dbReference type="InterPro" id="IPR015366">
    <property type="entry name" value="S53_propep"/>
</dbReference>
<dbReference type="GO" id="GO:0046872">
    <property type="term" value="F:metal ion binding"/>
    <property type="evidence" value="ECO:0007669"/>
    <property type="project" value="UniProtKB-UniRule"/>
</dbReference>
<dbReference type="Gene3D" id="3.40.50.200">
    <property type="entry name" value="Peptidase S8/S53 domain"/>
    <property type="match status" value="1"/>
</dbReference>
<evidence type="ECO:0000256" key="7">
    <source>
        <dbReference type="ARBA" id="ARBA00022801"/>
    </source>
</evidence>
<dbReference type="InterPro" id="IPR030400">
    <property type="entry name" value="Sedolisin_dom"/>
</dbReference>
<evidence type="ECO:0000313" key="14">
    <source>
        <dbReference type="EMBL" id="PWN28851.1"/>
    </source>
</evidence>
<dbReference type="InterPro" id="IPR050819">
    <property type="entry name" value="Tripeptidyl-peptidase_I"/>
</dbReference>
<gene>
    <name evidence="14" type="ORF">BDZ90DRAFT_273799</name>
</gene>
<dbReference type="GO" id="GO:0004252">
    <property type="term" value="F:serine-type endopeptidase activity"/>
    <property type="evidence" value="ECO:0007669"/>
    <property type="project" value="UniProtKB-UniRule"/>
</dbReference>
<comment type="function">
    <text evidence="2">Secreted tripeptidyl-peptidase which degrades proteins at acidic pHs and is involved in virulence.</text>
</comment>
<dbReference type="GO" id="GO:0008240">
    <property type="term" value="F:tripeptidyl-peptidase activity"/>
    <property type="evidence" value="ECO:0007669"/>
    <property type="project" value="UniProtKB-EC"/>
</dbReference>
<evidence type="ECO:0000256" key="2">
    <source>
        <dbReference type="ARBA" id="ARBA00002451"/>
    </source>
</evidence>
<dbReference type="OrthoDB" id="409122at2759"/>
<dbReference type="CDD" id="cd11377">
    <property type="entry name" value="Pro-peptidase_S53"/>
    <property type="match status" value="1"/>
</dbReference>
<dbReference type="PANTHER" id="PTHR14218">
    <property type="entry name" value="PROTEASE S8 TRIPEPTIDYL PEPTIDASE I CLN2"/>
    <property type="match status" value="1"/>
</dbReference>
<dbReference type="InterPro" id="IPR036852">
    <property type="entry name" value="Peptidase_S8/S53_dom_sf"/>
</dbReference>
<feature type="binding site" evidence="11">
    <location>
        <position position="587"/>
    </location>
    <ligand>
        <name>Ca(2+)</name>
        <dbReference type="ChEBI" id="CHEBI:29108"/>
    </ligand>
</feature>
<keyword evidence="15" id="KW-1185">Reference proteome</keyword>
<feature type="domain" description="Peptidase S53" evidence="13">
    <location>
        <begin position="233"/>
        <end position="607"/>
    </location>
</feature>
<dbReference type="CDD" id="cd04056">
    <property type="entry name" value="Peptidases_S53"/>
    <property type="match status" value="1"/>
</dbReference>
<evidence type="ECO:0000259" key="13">
    <source>
        <dbReference type="PROSITE" id="PS51695"/>
    </source>
</evidence>
<feature type="active site" description="Charge relay system" evidence="11">
    <location>
        <position position="308"/>
    </location>
</feature>
<comment type="subcellular location">
    <subcellularLocation>
        <location evidence="3">Secreted</location>
        <location evidence="3">Extracellular space</location>
    </subcellularLocation>
</comment>
<evidence type="ECO:0000256" key="6">
    <source>
        <dbReference type="ARBA" id="ARBA00022723"/>
    </source>
</evidence>
<dbReference type="AlphaFoldDB" id="A0A316UWZ6"/>
<keyword evidence="9 11" id="KW-0106">Calcium</keyword>
<feature type="signal peptide" evidence="12">
    <location>
        <begin position="1"/>
        <end position="21"/>
    </location>
</feature>
<evidence type="ECO:0000256" key="1">
    <source>
        <dbReference type="ARBA" id="ARBA00001910"/>
    </source>
</evidence>
<dbReference type="Pfam" id="PF09286">
    <property type="entry name" value="Pro-kuma_activ"/>
    <property type="match status" value="1"/>
</dbReference>
<comment type="catalytic activity">
    <reaction evidence="1">
        <text>Release of an N-terminal tripeptide from a polypeptide.</text>
        <dbReference type="EC" id="3.4.14.10"/>
    </reaction>
</comment>
<dbReference type="EMBL" id="KZ819664">
    <property type="protein sequence ID" value="PWN28851.1"/>
    <property type="molecule type" value="Genomic_DNA"/>
</dbReference>
<proteinExistence type="predicted"/>
<dbReference type="SUPFAM" id="SSF54897">
    <property type="entry name" value="Protease propeptides/inhibitors"/>
    <property type="match status" value="1"/>
</dbReference>
<dbReference type="RefSeq" id="XP_025363463.1">
    <property type="nucleotide sequence ID" value="XM_025508816.1"/>
</dbReference>
<sequence length="608" mass="64752">MRCLLYAVTAASALLAATSVALPHSKTHSLNARSLPPTVRPGWTLGKRAEADTPYTFTVALQSRDLDGLASRMEQVSRGEEGWLSDDELAQYTAPTDDTLSAVQAELAAAGISASHITPSKHGDFLTVDATVDQVERLFDTKLFHHSFERRSAIRAPSGFALPQHLAEHIVDVAPLTHFGVPHASQSGGHAEPLDADNVEATIAQQKREVAEMAAHLERRQSSPASCSRYATFVSPACLRDLYQTSSVKPVAAAGTVDIGVMGIINASFSQEDLADFAQRYRSDAAGYEMPVNITRGAPFDSKHPDKEGTLDAQVVLGQTYPLNSTFYAWGSTKTGGDAFSQSWQDFIDMKAADRPGVISYSFASQENWYSASTVKSMCQTAQKLTALGTTIVVAAGDYGVLGVNSKQSCDKKFINTYPSVCPYVLSVGATGGSGTKNKIAPEVMMSKSVANMWSGAGFSEYIPRPQYQDAAVSAYLKTIGDDDKGRYNIEGRAYPDVAAQGTKYVIRQNGGWYTISGTSAAAPTWASIIALLNAERRQQGKGTIGWAHPTLYRAANSAAFNDVVSGGSYGCSDKKAPGFKATKGWDAAAGLGTPNYPALADLFAGAA</sequence>
<dbReference type="GeneID" id="37030639"/>
<evidence type="ECO:0000256" key="9">
    <source>
        <dbReference type="ARBA" id="ARBA00022837"/>
    </source>
</evidence>
<feature type="active site" description="Charge relay system" evidence="11">
    <location>
        <position position="312"/>
    </location>
</feature>
<dbReference type="PANTHER" id="PTHR14218:SF15">
    <property type="entry name" value="TRIPEPTIDYL-PEPTIDASE 1"/>
    <property type="match status" value="1"/>
</dbReference>
<evidence type="ECO:0000256" key="11">
    <source>
        <dbReference type="PROSITE-ProRule" id="PRU01032"/>
    </source>
</evidence>
<dbReference type="SMART" id="SM00944">
    <property type="entry name" value="Pro-kuma_activ"/>
    <property type="match status" value="1"/>
</dbReference>
<evidence type="ECO:0000256" key="4">
    <source>
        <dbReference type="ARBA" id="ARBA00012462"/>
    </source>
</evidence>
<evidence type="ECO:0000256" key="10">
    <source>
        <dbReference type="ARBA" id="ARBA00023145"/>
    </source>
</evidence>
<dbReference type="EC" id="3.4.14.10" evidence="4"/>
<feature type="binding site" evidence="11">
    <location>
        <position position="564"/>
    </location>
    <ligand>
        <name>Ca(2+)</name>
        <dbReference type="ChEBI" id="CHEBI:29108"/>
    </ligand>
</feature>
<dbReference type="SUPFAM" id="SSF52743">
    <property type="entry name" value="Subtilisin-like"/>
    <property type="match status" value="1"/>
</dbReference>
<name>A0A316UWZ6_9BASI</name>
<dbReference type="GO" id="GO:0006508">
    <property type="term" value="P:proteolysis"/>
    <property type="evidence" value="ECO:0007669"/>
    <property type="project" value="UniProtKB-KW"/>
</dbReference>
<dbReference type="Proteomes" id="UP000245884">
    <property type="component" value="Unassembled WGS sequence"/>
</dbReference>
<keyword evidence="7 11" id="KW-0378">Hydrolase</keyword>
<feature type="active site" description="Charge relay system" evidence="11">
    <location>
        <position position="520"/>
    </location>
</feature>
<feature type="chain" id="PRO_5016321835" description="tripeptidyl-peptidase II" evidence="12">
    <location>
        <begin position="22"/>
        <end position="608"/>
    </location>
</feature>
<keyword evidence="5 11" id="KW-0645">Protease</keyword>
<dbReference type="GO" id="GO:0005576">
    <property type="term" value="C:extracellular region"/>
    <property type="evidence" value="ECO:0007669"/>
    <property type="project" value="UniProtKB-SubCell"/>
</dbReference>
<organism evidence="14 15">
    <name type="scientific">Jaminaea rosea</name>
    <dbReference type="NCBI Taxonomy" id="1569628"/>
    <lineage>
        <taxon>Eukaryota</taxon>
        <taxon>Fungi</taxon>
        <taxon>Dikarya</taxon>
        <taxon>Basidiomycota</taxon>
        <taxon>Ustilaginomycotina</taxon>
        <taxon>Exobasidiomycetes</taxon>
        <taxon>Microstromatales</taxon>
        <taxon>Microstromatales incertae sedis</taxon>
        <taxon>Jaminaea</taxon>
    </lineage>
</organism>
<dbReference type="PROSITE" id="PS51695">
    <property type="entry name" value="SEDOLISIN"/>
    <property type="match status" value="1"/>
</dbReference>
<evidence type="ECO:0000256" key="3">
    <source>
        <dbReference type="ARBA" id="ARBA00004239"/>
    </source>
</evidence>
<accession>A0A316UWZ6</accession>
<protein>
    <recommendedName>
        <fullName evidence="4">tripeptidyl-peptidase II</fullName>
        <ecNumber evidence="4">3.4.14.10</ecNumber>
    </recommendedName>
</protein>
<keyword evidence="8 11" id="KW-0720">Serine protease</keyword>
<evidence type="ECO:0000313" key="15">
    <source>
        <dbReference type="Proteomes" id="UP000245884"/>
    </source>
</evidence>
<feature type="binding site" evidence="11">
    <location>
        <position position="585"/>
    </location>
    <ligand>
        <name>Ca(2+)</name>
        <dbReference type="ChEBI" id="CHEBI:29108"/>
    </ligand>
</feature>
<dbReference type="STRING" id="1569628.A0A316UWZ6"/>